<evidence type="ECO:0000256" key="3">
    <source>
        <dbReference type="ARBA" id="ARBA00023239"/>
    </source>
</evidence>
<dbReference type="Proteomes" id="UP000318720">
    <property type="component" value="Unassembled WGS sequence"/>
</dbReference>
<evidence type="ECO:0000313" key="9">
    <source>
        <dbReference type="Proteomes" id="UP000318720"/>
    </source>
</evidence>
<keyword evidence="3" id="KW-0456">Lyase</keyword>
<evidence type="ECO:0000256" key="1">
    <source>
        <dbReference type="ARBA" id="ARBA00003810"/>
    </source>
</evidence>
<feature type="region of interest" description="Disordered" evidence="7">
    <location>
        <begin position="479"/>
        <end position="499"/>
    </location>
</feature>
<evidence type="ECO:0000313" key="8">
    <source>
        <dbReference type="EMBL" id="TQE31402.1"/>
    </source>
</evidence>
<evidence type="ECO:0000256" key="6">
    <source>
        <dbReference type="ARBA" id="ARBA00047628"/>
    </source>
</evidence>
<accession>A0AAE8W1K5</accession>
<dbReference type="InterPro" id="IPR007565">
    <property type="entry name" value="4HFCP_synth"/>
</dbReference>
<dbReference type="EMBL" id="SPAZ01000182">
    <property type="protein sequence ID" value="TQE31402.1"/>
    <property type="molecule type" value="Genomic_DNA"/>
</dbReference>
<dbReference type="EC" id="4.2.3.153" evidence="2"/>
<protein>
    <recommendedName>
        <fullName evidence="2">(5-formylfuran-3-yl)methyl phosphate synthase</fullName>
        <ecNumber evidence="2">4.2.3.153</ecNumber>
    </recommendedName>
    <alternativeName>
        <fullName evidence="5">4-(hydroxymethyl)-2-furancarboxaldehyde-phosphate synthase</fullName>
    </alternativeName>
</protein>
<feature type="compositionally biased region" description="Basic and acidic residues" evidence="7">
    <location>
        <begin position="490"/>
        <end position="499"/>
    </location>
</feature>
<evidence type="ECO:0000256" key="5">
    <source>
        <dbReference type="ARBA" id="ARBA00032523"/>
    </source>
</evidence>
<feature type="compositionally biased region" description="Basic and acidic residues" evidence="7">
    <location>
        <begin position="34"/>
        <end position="46"/>
    </location>
</feature>
<comment type="catalytic activity">
    <reaction evidence="6">
        <text>2 D-glyceraldehyde 3-phosphate = 4-(hydroxymethyl)-2-furancarboxaldehyde phosphate + phosphate + 2 H2O</text>
        <dbReference type="Rhea" id="RHEA:43536"/>
        <dbReference type="ChEBI" id="CHEBI:15377"/>
        <dbReference type="ChEBI" id="CHEBI:43474"/>
        <dbReference type="ChEBI" id="CHEBI:59776"/>
        <dbReference type="ChEBI" id="CHEBI:83407"/>
        <dbReference type="EC" id="4.2.3.153"/>
    </reaction>
</comment>
<feature type="region of interest" description="Disordered" evidence="7">
    <location>
        <begin position="1"/>
        <end position="104"/>
    </location>
</feature>
<feature type="compositionally biased region" description="Basic and acidic residues" evidence="7">
    <location>
        <begin position="56"/>
        <end position="68"/>
    </location>
</feature>
<organism evidence="8 9">
    <name type="scientific">Streptomyces ipomoeae</name>
    <dbReference type="NCBI Taxonomy" id="103232"/>
    <lineage>
        <taxon>Bacteria</taxon>
        <taxon>Bacillati</taxon>
        <taxon>Actinomycetota</taxon>
        <taxon>Actinomycetes</taxon>
        <taxon>Kitasatosporales</taxon>
        <taxon>Streptomycetaceae</taxon>
        <taxon>Streptomyces</taxon>
    </lineage>
</organism>
<dbReference type="Pfam" id="PF04476">
    <property type="entry name" value="4HFCP_synth"/>
    <property type="match status" value="1"/>
</dbReference>
<comment type="function">
    <text evidence="1">Catalyzes the formation of 4-(hydroxymethyl)-2-furancarboxaldehyde phosphate (4-HFC-P) from two molecules of glyceraldehyde-3-P (GA-3-P).</text>
</comment>
<name>A0AAE8W1K5_9ACTN</name>
<evidence type="ECO:0000256" key="2">
    <source>
        <dbReference type="ARBA" id="ARBA00012553"/>
    </source>
</evidence>
<dbReference type="GO" id="GO:0016829">
    <property type="term" value="F:lyase activity"/>
    <property type="evidence" value="ECO:0007669"/>
    <property type="project" value="UniProtKB-KW"/>
</dbReference>
<dbReference type="AlphaFoldDB" id="A0AAE8W1K5"/>
<proteinExistence type="predicted"/>
<comment type="caution">
    <text evidence="8">The sequence shown here is derived from an EMBL/GenBank/DDBJ whole genome shotgun (WGS) entry which is preliminary data.</text>
</comment>
<keyword evidence="4" id="KW-0704">Schiff base</keyword>
<evidence type="ECO:0000256" key="4">
    <source>
        <dbReference type="ARBA" id="ARBA00023270"/>
    </source>
</evidence>
<reference evidence="8 9" key="1">
    <citation type="submission" date="2019-03" db="EMBL/GenBank/DDBJ databases">
        <title>Comparative genomic analyses of the sweetpotato soil rot pathogen, Streptomyces ipomoeae.</title>
        <authorList>
            <person name="Ruschel Soares N."/>
            <person name="Badger J.H."/>
            <person name="Huguet-Tapia J.C."/>
            <person name="Clark C.A."/>
            <person name="Pettis G.S."/>
        </authorList>
    </citation>
    <scope>NUCLEOTIDE SEQUENCE [LARGE SCALE GENOMIC DNA]</scope>
    <source>
        <strain evidence="8 9">88-35</strain>
    </source>
</reference>
<evidence type="ECO:0000256" key="7">
    <source>
        <dbReference type="SAM" id="MobiDB-lite"/>
    </source>
</evidence>
<gene>
    <name evidence="8" type="ORF">Sipo8835_22420</name>
</gene>
<feature type="compositionally biased region" description="Basic and acidic residues" evidence="7">
    <location>
        <begin position="82"/>
        <end position="92"/>
    </location>
</feature>
<sequence>MRPALPHSNGRTGRRMSWSPRQTAYEPEMENQYESERSTYRSDSRSGVRSHMRSGHLFDNRPDCRSDNRPAAGFGSPSGCRFDNRSGCRSDARPGTPRDPIPGFLMTNDRAMNRKLLVSVFNPQEAREAVLGGGRIIDSEDPRSALGNIKPQQIMAISDAVLGFRRDLEVQLSTNIGEDQLLFDRSGTGAAIQKSAYEIAGKASQAALGVAVSMGTRVHPCGIVKVGLDGMETGLLTDVLHECVQTLRRTEGFSHTQVMSVLFAQDLDLWEKRRSVPGVRSALVSLREFHPCEPDAENGFDLTRFAAGTLRDEDGNFLFTDPAQVDLEALIDHGVLPEGTRHTTVALNELFPHARYGLTGDRAARRTDREAIARMVDATVRAGAGAMMLDTSVLLKVARVGLVATERSPGMTDFNSLDVDETSGLKRRGILSLDDIRFFVDYCHHRGIEANLAGSVTSYQAQQLWRLIPEVDQISTRGAASAVAQNPYRPDGEGEDSRRDRVIVRSLVRGLVPPEQGGYLWLPQEMKPRSTEAVREVLDRFPGLSGHWADKYGRLTPFG</sequence>